<dbReference type="Proteomes" id="UP000019666">
    <property type="component" value="Unassembled WGS sequence"/>
</dbReference>
<dbReference type="HOGENOM" id="CLU_942963_0_0_5"/>
<feature type="compositionally biased region" description="Pro residues" evidence="1">
    <location>
        <begin position="284"/>
        <end position="295"/>
    </location>
</feature>
<evidence type="ECO:0000313" key="3">
    <source>
        <dbReference type="Proteomes" id="UP000019666"/>
    </source>
</evidence>
<dbReference type="SUPFAM" id="SSF55785">
    <property type="entry name" value="PYP-like sensor domain (PAS domain)"/>
    <property type="match status" value="1"/>
</dbReference>
<dbReference type="CDD" id="cd00130">
    <property type="entry name" value="PAS"/>
    <property type="match status" value="1"/>
</dbReference>
<name>A0A017HWP7_9RHOB</name>
<protein>
    <recommendedName>
        <fullName evidence="4">PAS domain-containing protein</fullName>
    </recommendedName>
</protein>
<proteinExistence type="predicted"/>
<comment type="caution">
    <text evidence="2">The sequence shown here is derived from an EMBL/GenBank/DDBJ whole genome shotgun (WGS) entry which is preliminary data.</text>
</comment>
<feature type="region of interest" description="Disordered" evidence="1">
    <location>
        <begin position="181"/>
        <end position="265"/>
    </location>
</feature>
<evidence type="ECO:0008006" key="4">
    <source>
        <dbReference type="Google" id="ProtNLM"/>
    </source>
</evidence>
<gene>
    <name evidence="2" type="ORF">Rumeso_00226</name>
</gene>
<evidence type="ECO:0000256" key="1">
    <source>
        <dbReference type="SAM" id="MobiDB-lite"/>
    </source>
</evidence>
<dbReference type="AlphaFoldDB" id="A0A017HWP7"/>
<keyword evidence="3" id="KW-1185">Reference proteome</keyword>
<sequence>MKVATPQSLVAHFYDEEVTPERLQALLRTWDSASARSGTRADIGVAAEDGSKGFGLTFAAEIARAIEVLERDLGYDLVEVEAILRQVPGAAMVLSAETRVLTANEAARMIFGIQPGEAFACLPVESSGIDLLRERLEALELAPAGRDDVVQLRWNGSERVFHVQCQGASLPAWPPLLPGRDQRTGLAGAPVRLPRRILPPDPGRDRGDSMAGSRRYRRRDRAGYAPECRHDTQPASLDPGQDRNRQPGRSGSADRPATAVGGHRALTAADRCALGAASRVYPPARRPPARGPQLR</sequence>
<dbReference type="InterPro" id="IPR035965">
    <property type="entry name" value="PAS-like_dom_sf"/>
</dbReference>
<dbReference type="InterPro" id="IPR000014">
    <property type="entry name" value="PAS"/>
</dbReference>
<accession>A0A017HWP7</accession>
<organism evidence="2 3">
    <name type="scientific">Rubellimicrobium mesophilum DSM 19309</name>
    <dbReference type="NCBI Taxonomy" id="442562"/>
    <lineage>
        <taxon>Bacteria</taxon>
        <taxon>Pseudomonadati</taxon>
        <taxon>Pseudomonadota</taxon>
        <taxon>Alphaproteobacteria</taxon>
        <taxon>Rhodobacterales</taxon>
        <taxon>Roseobacteraceae</taxon>
        <taxon>Rubellimicrobium</taxon>
    </lineage>
</organism>
<evidence type="ECO:0000313" key="2">
    <source>
        <dbReference type="EMBL" id="EYD78174.1"/>
    </source>
</evidence>
<reference evidence="2 3" key="1">
    <citation type="submission" date="2013-02" db="EMBL/GenBank/DDBJ databases">
        <authorList>
            <person name="Fiebig A."/>
            <person name="Goeker M."/>
            <person name="Klenk H.-P.P."/>
        </authorList>
    </citation>
    <scope>NUCLEOTIDE SEQUENCE [LARGE SCALE GENOMIC DNA]</scope>
    <source>
        <strain evidence="2 3">DSM 19309</strain>
    </source>
</reference>
<dbReference type="EMBL" id="AOSK01000008">
    <property type="protein sequence ID" value="EYD78174.1"/>
    <property type="molecule type" value="Genomic_DNA"/>
</dbReference>
<feature type="region of interest" description="Disordered" evidence="1">
    <location>
        <begin position="276"/>
        <end position="295"/>
    </location>
</feature>